<dbReference type="PANTHER" id="PTHR48094:SF11">
    <property type="entry name" value="GLUTATHIONE-INDEPENDENT GLYOXALASE HSP31-RELATED"/>
    <property type="match status" value="1"/>
</dbReference>
<dbReference type="Pfam" id="PF01965">
    <property type="entry name" value="DJ-1_PfpI"/>
    <property type="match status" value="1"/>
</dbReference>
<feature type="domain" description="DJ-1/PfpI" evidence="4">
    <location>
        <begin position="24"/>
        <end position="208"/>
    </location>
</feature>
<dbReference type="InterPro" id="IPR002818">
    <property type="entry name" value="DJ-1/PfpI"/>
</dbReference>
<protein>
    <submittedName>
        <fullName evidence="5">Type 1 glutamine amidotransferase domain-containing protein</fullName>
    </submittedName>
</protein>
<keyword evidence="2" id="KW-0456">Lyase</keyword>
<evidence type="ECO:0000256" key="3">
    <source>
        <dbReference type="ARBA" id="ARBA00038493"/>
    </source>
</evidence>
<gene>
    <name evidence="5" type="ORF">ACFQMN_00845</name>
</gene>
<evidence type="ECO:0000256" key="2">
    <source>
        <dbReference type="ARBA" id="ARBA00023239"/>
    </source>
</evidence>
<proteinExistence type="inferred from homology"/>
<reference evidence="6" key="1">
    <citation type="journal article" date="2019" name="Int. J. Syst. Evol. Microbiol.">
        <title>The Global Catalogue of Microorganisms (GCM) 10K type strain sequencing project: providing services to taxonomists for standard genome sequencing and annotation.</title>
        <authorList>
            <consortium name="The Broad Institute Genomics Platform"/>
            <consortium name="The Broad Institute Genome Sequencing Center for Infectious Disease"/>
            <person name="Wu L."/>
            <person name="Ma J."/>
        </authorList>
    </citation>
    <scope>NUCLEOTIDE SEQUENCE [LARGE SCALE GENOMIC DNA]</scope>
    <source>
        <strain evidence="6">CCUG 73951</strain>
    </source>
</reference>
<dbReference type="RefSeq" id="WP_289216179.1">
    <property type="nucleotide sequence ID" value="NZ_JAPVRC010000005.1"/>
</dbReference>
<organism evidence="5 6">
    <name type="scientific">Halobacillus campisalis</name>
    <dbReference type="NCBI Taxonomy" id="435909"/>
    <lineage>
        <taxon>Bacteria</taxon>
        <taxon>Bacillati</taxon>
        <taxon>Bacillota</taxon>
        <taxon>Bacilli</taxon>
        <taxon>Bacillales</taxon>
        <taxon>Bacillaceae</taxon>
        <taxon>Halobacillus</taxon>
    </lineage>
</organism>
<comment type="caution">
    <text evidence="5">The sequence shown here is derived from an EMBL/GenBank/DDBJ whole genome shotgun (WGS) entry which is preliminary data.</text>
</comment>
<evidence type="ECO:0000313" key="6">
    <source>
        <dbReference type="Proteomes" id="UP001596494"/>
    </source>
</evidence>
<accession>A0ABW2JZT5</accession>
<dbReference type="InterPro" id="IPR029062">
    <property type="entry name" value="Class_I_gatase-like"/>
</dbReference>
<evidence type="ECO:0000313" key="5">
    <source>
        <dbReference type="EMBL" id="MFC7319428.1"/>
    </source>
</evidence>
<keyword evidence="5" id="KW-0315">Glutamine amidotransferase</keyword>
<dbReference type="PANTHER" id="PTHR48094">
    <property type="entry name" value="PROTEIN/NUCLEIC ACID DEGLYCASE DJ-1-RELATED"/>
    <property type="match status" value="1"/>
</dbReference>
<evidence type="ECO:0000259" key="4">
    <source>
        <dbReference type="Pfam" id="PF01965"/>
    </source>
</evidence>
<name>A0ABW2JZT5_9BACI</name>
<keyword evidence="1" id="KW-0346">Stress response</keyword>
<sequence length="217" mass="23711">MPKILMVATNVDQIADRKTGLWLSEFVEPATEFQHAGIEVTGASLKGGRIPIDPHSYSNELPRVWDGVMEPIHDTIKLSEVNPEEYDGIFFCGGHGAMVDFPNAKEISPLLAHFAHHSKLIGAVCHGAAAFIGAEDVNHIPIIKGKKVTGYSNEEEKASGMMGTVPFSLEDELEKAGASYEAAAPQEEHVVEDRFFITGQNPQSTRAIAELYKNRLL</sequence>
<dbReference type="SUPFAM" id="SSF52317">
    <property type="entry name" value="Class I glutamine amidotransferase-like"/>
    <property type="match status" value="1"/>
</dbReference>
<comment type="similarity">
    <text evidence="3">Belongs to the peptidase C56 family. HSP31-like subfamily.</text>
</comment>
<dbReference type="Proteomes" id="UP001596494">
    <property type="component" value="Unassembled WGS sequence"/>
</dbReference>
<evidence type="ECO:0000256" key="1">
    <source>
        <dbReference type="ARBA" id="ARBA00023016"/>
    </source>
</evidence>
<dbReference type="InterPro" id="IPR050325">
    <property type="entry name" value="Prot/Nucl_acid_deglycase"/>
</dbReference>
<dbReference type="EMBL" id="JBHTBY010000001">
    <property type="protein sequence ID" value="MFC7319428.1"/>
    <property type="molecule type" value="Genomic_DNA"/>
</dbReference>
<dbReference type="CDD" id="cd03141">
    <property type="entry name" value="GATase1_Hsp31_like"/>
    <property type="match status" value="1"/>
</dbReference>
<dbReference type="Gene3D" id="3.40.50.880">
    <property type="match status" value="1"/>
</dbReference>
<keyword evidence="6" id="KW-1185">Reference proteome</keyword>